<dbReference type="InterPro" id="IPR023996">
    <property type="entry name" value="TonB-dep_OMP_SusC/RagA"/>
</dbReference>
<keyword evidence="8" id="KW-0732">Signal</keyword>
<comment type="similarity">
    <text evidence="7">Belongs to the TonB-dependent receptor family.</text>
</comment>
<evidence type="ECO:0000256" key="4">
    <source>
        <dbReference type="ARBA" id="ARBA00022692"/>
    </source>
</evidence>
<evidence type="ECO:0000256" key="5">
    <source>
        <dbReference type="ARBA" id="ARBA00023136"/>
    </source>
</evidence>
<protein>
    <submittedName>
        <fullName evidence="10">SusC/RagA family TonB-linked outer membrane protein</fullName>
    </submittedName>
</protein>
<evidence type="ECO:0000259" key="9">
    <source>
        <dbReference type="Pfam" id="PF07715"/>
    </source>
</evidence>
<dbReference type="EMBL" id="JAFKCU010000008">
    <property type="protein sequence ID" value="MBN7818005.1"/>
    <property type="molecule type" value="Genomic_DNA"/>
</dbReference>
<dbReference type="InterPro" id="IPR039426">
    <property type="entry name" value="TonB-dep_rcpt-like"/>
</dbReference>
<evidence type="ECO:0000256" key="1">
    <source>
        <dbReference type="ARBA" id="ARBA00004571"/>
    </source>
</evidence>
<dbReference type="InterPro" id="IPR012910">
    <property type="entry name" value="Plug_dom"/>
</dbReference>
<comment type="subcellular location">
    <subcellularLocation>
        <location evidence="1 7">Cell outer membrane</location>
        <topology evidence="1 7">Multi-pass membrane protein</topology>
    </subcellularLocation>
</comment>
<keyword evidence="5 7" id="KW-0472">Membrane</keyword>
<evidence type="ECO:0000256" key="3">
    <source>
        <dbReference type="ARBA" id="ARBA00022452"/>
    </source>
</evidence>
<dbReference type="InterPro" id="IPR037066">
    <property type="entry name" value="Plug_dom_sf"/>
</dbReference>
<reference evidence="10 11" key="1">
    <citation type="submission" date="2021-03" db="EMBL/GenBank/DDBJ databases">
        <title>novel species isolated from a fishpond in China.</title>
        <authorList>
            <person name="Lu H."/>
            <person name="Cai Z."/>
        </authorList>
    </citation>
    <scope>NUCLEOTIDE SEQUENCE [LARGE SCALE GENOMIC DNA]</scope>
    <source>
        <strain evidence="10 11">YJ13C</strain>
    </source>
</reference>
<dbReference type="RefSeq" id="WP_206588669.1">
    <property type="nucleotide sequence ID" value="NZ_JAFKCU010000008.1"/>
</dbReference>
<dbReference type="Pfam" id="PF07715">
    <property type="entry name" value="Plug"/>
    <property type="match status" value="1"/>
</dbReference>
<dbReference type="NCBIfam" id="TIGR04056">
    <property type="entry name" value="OMP_RagA_SusC"/>
    <property type="match status" value="1"/>
</dbReference>
<evidence type="ECO:0000256" key="6">
    <source>
        <dbReference type="ARBA" id="ARBA00023237"/>
    </source>
</evidence>
<dbReference type="PROSITE" id="PS52016">
    <property type="entry name" value="TONB_DEPENDENT_REC_3"/>
    <property type="match status" value="1"/>
</dbReference>
<dbReference type="Gene3D" id="2.40.170.20">
    <property type="entry name" value="TonB-dependent receptor, beta-barrel domain"/>
    <property type="match status" value="1"/>
</dbReference>
<dbReference type="NCBIfam" id="TIGR04057">
    <property type="entry name" value="SusC_RagA_signa"/>
    <property type="match status" value="1"/>
</dbReference>
<dbReference type="SUPFAM" id="SSF56935">
    <property type="entry name" value="Porins"/>
    <property type="match status" value="1"/>
</dbReference>
<evidence type="ECO:0000256" key="8">
    <source>
        <dbReference type="SAM" id="SignalP"/>
    </source>
</evidence>
<dbReference type="InterPro" id="IPR008969">
    <property type="entry name" value="CarboxyPept-like_regulatory"/>
</dbReference>
<sequence>MRKALLSLFFGLVITASAFAQSRTVQGRVVSTEEPEGLIGVNVLVKGTTVGVVTDLDGNYILQVPDGATTLVFSYIGYLTKEEVIGNRSTIDVTLNPDAQNLEEVVITAYGGTVDKGNFTGSAIALKADKIANRPINNVVNAIEGQAPGVITTSASGQPGSTPAVRIRGVGSVNSSSSPLYVVDGVPYDGDLSNLNPEDIADMTILKDASSSALYGSRAANGVIMITTKTGKKNQPTFNLRVQQGVSGRALPEYDRVNADEYYPLVWESLKNSRIGNGESATDAAQYASDNLINVLRYNIYNVPDDQIVGTNGLLNPNAVNNFQGLDWFDELERMGDRKEYNITYSGGSDRTDFYTSFNYLNEKGFVIKSDIERFTGRLNVNTQATKWLKTGINLSATMSEGNNARDGGSSSYVNPFFFARNIGPIYPVYAQNMMTGGYILDEFGDKIFDTGNLSELGLPSRGADGSAGRHVVQETLLNIDRFDRDVISSRAYVEATFLKNFNFRTNISTDMTSLLDIGYDNQIVGDGAPAGRTRRGNIRTNSLTFNQLLSYSNTFREKHFVEALFGHENYDLQINRQNISKQDQILAGNIEPDNFVTTNSATGRLDRDRIESYFSRLNYVYDDKYSFSASWRTDGSSRFFEDVRWGTFYSVGAAWTIDRENFFNSAFFQLLKLRVSYGEVGNNNVSGFYPWQALYDLGFNNASEPGILQASLAARDLQWESNNTFDIGVDFAFLNRFSGTIEYFNRSSENLLFEVPLSLTTGLSSKFQNIGTMANTGIEFNIAGDIVRTGDFKWNLGLNVSTFKNEFKKLPFDEQVVGTKKYVVGRSIYDFWLRDWYGVDPETGDGLFRADEYDAADEDIRIVGADTLTVDANNARYHFAGNAIPDFFGGITNTFTYKGFSLNVLMSFAVGGDIYDGIYGGLMDSGTEGGALHRDILNRWQQPGDITDVPKMDVSGAADTNVASDRWLTSSSYLNLRSVNLSYTLPRAFLERIKVKAATVYLAGENLGWLSSRSGMYVSGTFSGTTSNTFTPARTFTLGVNVNL</sequence>
<feature type="chain" id="PRO_5046385296" evidence="8">
    <location>
        <begin position="21"/>
        <end position="1045"/>
    </location>
</feature>
<evidence type="ECO:0000256" key="2">
    <source>
        <dbReference type="ARBA" id="ARBA00022448"/>
    </source>
</evidence>
<dbReference type="Gene3D" id="2.60.40.1120">
    <property type="entry name" value="Carboxypeptidase-like, regulatory domain"/>
    <property type="match status" value="1"/>
</dbReference>
<dbReference type="Gene3D" id="2.170.130.10">
    <property type="entry name" value="TonB-dependent receptor, plug domain"/>
    <property type="match status" value="1"/>
</dbReference>
<proteinExistence type="inferred from homology"/>
<feature type="signal peptide" evidence="8">
    <location>
        <begin position="1"/>
        <end position="20"/>
    </location>
</feature>
<feature type="domain" description="TonB-dependent receptor plug" evidence="9">
    <location>
        <begin position="119"/>
        <end position="223"/>
    </location>
</feature>
<accession>A0ABS3CP32</accession>
<evidence type="ECO:0000313" key="11">
    <source>
        <dbReference type="Proteomes" id="UP000664480"/>
    </source>
</evidence>
<dbReference type="Proteomes" id="UP000664480">
    <property type="component" value="Unassembled WGS sequence"/>
</dbReference>
<dbReference type="InterPro" id="IPR023997">
    <property type="entry name" value="TonB-dep_OMP_SusC/RagA_CS"/>
</dbReference>
<evidence type="ECO:0000313" key="10">
    <source>
        <dbReference type="EMBL" id="MBN7818005.1"/>
    </source>
</evidence>
<organism evidence="10 11">
    <name type="scientific">Algoriphagus pacificus</name>
    <dbReference type="NCBI Taxonomy" id="2811234"/>
    <lineage>
        <taxon>Bacteria</taxon>
        <taxon>Pseudomonadati</taxon>
        <taxon>Bacteroidota</taxon>
        <taxon>Cytophagia</taxon>
        <taxon>Cytophagales</taxon>
        <taxon>Cyclobacteriaceae</taxon>
        <taxon>Algoriphagus</taxon>
    </lineage>
</organism>
<name>A0ABS3CP32_9BACT</name>
<gene>
    <name evidence="10" type="ORF">J0A69_21375</name>
</gene>
<keyword evidence="4 7" id="KW-0812">Transmembrane</keyword>
<comment type="caution">
    <text evidence="10">The sequence shown here is derived from an EMBL/GenBank/DDBJ whole genome shotgun (WGS) entry which is preliminary data.</text>
</comment>
<keyword evidence="2 7" id="KW-0813">Transport</keyword>
<keyword evidence="6 7" id="KW-0998">Cell outer membrane</keyword>
<dbReference type="InterPro" id="IPR036942">
    <property type="entry name" value="Beta-barrel_TonB_sf"/>
</dbReference>
<dbReference type="Pfam" id="PF13715">
    <property type="entry name" value="CarbopepD_reg_2"/>
    <property type="match status" value="1"/>
</dbReference>
<keyword evidence="3 7" id="KW-1134">Transmembrane beta strand</keyword>
<dbReference type="SUPFAM" id="SSF49464">
    <property type="entry name" value="Carboxypeptidase regulatory domain-like"/>
    <property type="match status" value="1"/>
</dbReference>
<evidence type="ECO:0000256" key="7">
    <source>
        <dbReference type="PROSITE-ProRule" id="PRU01360"/>
    </source>
</evidence>
<keyword evidence="11" id="KW-1185">Reference proteome</keyword>